<sequence length="310" mass="34786">MLNRSKLASLLRQIKEYFIGYEDMVTLLAVALLSEGHILIEGPPGTGKTLLAKVFALSIGGRFSRIQMTPDLLPADIVGTVYYDMQTATWRIRLGPIFANVVMVDELNRAPPRTQSALLEAMQERQVTIEGNTYPLPRPFLVVATRIPVTGEGTYELPTGELDRFSYSASIPGFDPKVEREVLERIDKLEELAVKNVLNPEDVDRMVQEVKNVYVSPRVKDYILSLVSYTRSAEEVDSKPSTRAAIWMMKGARALAYLSGRAYVLPDDVKWVAPFVLRHRVVLKPEYQLDGIAPEDVVRRALLEVEVPKA</sequence>
<accession>A0A7J3X5Q6</accession>
<feature type="domain" description="ATPase AAA-3" evidence="1">
    <location>
        <begin position="37"/>
        <end position="165"/>
    </location>
</feature>
<reference evidence="3" key="1">
    <citation type="journal article" date="2020" name="mSystems">
        <title>Genome- and Community-Level Interaction Insights into Carbon Utilization and Element Cycling Functions of Hydrothermarchaeota in Hydrothermal Sediment.</title>
        <authorList>
            <person name="Zhou Z."/>
            <person name="Liu Y."/>
            <person name="Xu W."/>
            <person name="Pan J."/>
            <person name="Luo Z.H."/>
            <person name="Li M."/>
        </authorList>
    </citation>
    <scope>NUCLEOTIDE SEQUENCE [LARGE SCALE GENOMIC DNA]</scope>
    <source>
        <strain evidence="3">SpSt-1125</strain>
    </source>
</reference>
<dbReference type="InterPro" id="IPR050764">
    <property type="entry name" value="CbbQ/NirQ/NorQ/GpvN"/>
</dbReference>
<dbReference type="PANTHER" id="PTHR42759:SF1">
    <property type="entry name" value="MAGNESIUM-CHELATASE SUBUNIT CHLD"/>
    <property type="match status" value="1"/>
</dbReference>
<comment type="caution">
    <text evidence="3">The sequence shown here is derived from an EMBL/GenBank/DDBJ whole genome shotgun (WGS) entry which is preliminary data.</text>
</comment>
<dbReference type="GO" id="GO:0016887">
    <property type="term" value="F:ATP hydrolysis activity"/>
    <property type="evidence" value="ECO:0007669"/>
    <property type="project" value="InterPro"/>
</dbReference>
<dbReference type="InterPro" id="IPR011703">
    <property type="entry name" value="ATPase_AAA-3"/>
</dbReference>
<dbReference type="CDD" id="cd00009">
    <property type="entry name" value="AAA"/>
    <property type="match status" value="1"/>
</dbReference>
<evidence type="ECO:0000259" key="1">
    <source>
        <dbReference type="Pfam" id="PF07726"/>
    </source>
</evidence>
<organism evidence="3">
    <name type="scientific">Thermofilum pendens</name>
    <dbReference type="NCBI Taxonomy" id="2269"/>
    <lineage>
        <taxon>Archaea</taxon>
        <taxon>Thermoproteota</taxon>
        <taxon>Thermoprotei</taxon>
        <taxon>Thermofilales</taxon>
        <taxon>Thermofilaceae</taxon>
        <taxon>Thermofilum</taxon>
    </lineage>
</organism>
<evidence type="ECO:0000259" key="2">
    <source>
        <dbReference type="Pfam" id="PF17863"/>
    </source>
</evidence>
<dbReference type="Pfam" id="PF17863">
    <property type="entry name" value="AAA_lid_2"/>
    <property type="match status" value="1"/>
</dbReference>
<dbReference type="InterPro" id="IPR041628">
    <property type="entry name" value="ChlI/MoxR_AAA_lid"/>
</dbReference>
<dbReference type="InterPro" id="IPR027417">
    <property type="entry name" value="P-loop_NTPase"/>
</dbReference>
<dbReference type="Pfam" id="PF07726">
    <property type="entry name" value="AAA_3"/>
    <property type="match status" value="1"/>
</dbReference>
<dbReference type="PIRSF" id="PIRSF002849">
    <property type="entry name" value="AAA_ATPase_chaperone_MoxR_prd"/>
    <property type="match status" value="1"/>
</dbReference>
<gene>
    <name evidence="3" type="ORF">ENM88_02190</name>
</gene>
<feature type="domain" description="ChlI/MoxR AAA lid" evidence="2">
    <location>
        <begin position="230"/>
        <end position="300"/>
    </location>
</feature>
<name>A0A7J3X5Q6_THEPE</name>
<dbReference type="GO" id="GO:0005524">
    <property type="term" value="F:ATP binding"/>
    <property type="evidence" value="ECO:0007669"/>
    <property type="project" value="InterPro"/>
</dbReference>
<evidence type="ECO:0000313" key="3">
    <source>
        <dbReference type="EMBL" id="HHP04548.1"/>
    </source>
</evidence>
<dbReference type="PANTHER" id="PTHR42759">
    <property type="entry name" value="MOXR FAMILY PROTEIN"/>
    <property type="match status" value="1"/>
</dbReference>
<protein>
    <submittedName>
        <fullName evidence="3">MoxR family ATPase</fullName>
    </submittedName>
</protein>
<proteinExistence type="predicted"/>
<dbReference type="Gene3D" id="3.40.50.300">
    <property type="entry name" value="P-loop containing nucleotide triphosphate hydrolases"/>
    <property type="match status" value="1"/>
</dbReference>
<dbReference type="AlphaFoldDB" id="A0A7J3X5Q6"/>
<dbReference type="SUPFAM" id="SSF52540">
    <property type="entry name" value="P-loop containing nucleoside triphosphate hydrolases"/>
    <property type="match status" value="1"/>
</dbReference>
<dbReference type="Gene3D" id="1.10.8.80">
    <property type="entry name" value="Magnesium chelatase subunit I, C-Terminal domain"/>
    <property type="match status" value="1"/>
</dbReference>
<dbReference type="EMBL" id="DRZM01000076">
    <property type="protein sequence ID" value="HHP04548.1"/>
    <property type="molecule type" value="Genomic_DNA"/>
</dbReference>